<keyword evidence="1" id="KW-0812">Transmembrane</keyword>
<keyword evidence="3" id="KW-1185">Reference proteome</keyword>
<dbReference type="Proteomes" id="UP000598146">
    <property type="component" value="Unassembled WGS sequence"/>
</dbReference>
<dbReference type="AlphaFoldDB" id="A0A931CPF8"/>
<feature type="transmembrane region" description="Helical" evidence="1">
    <location>
        <begin position="22"/>
        <end position="44"/>
    </location>
</feature>
<keyword evidence="1" id="KW-1133">Transmembrane helix</keyword>
<sequence>MTASAANALLAAPDLAQTLGGIAFWAAFLASHVILFAVTLVSVSKAKLSPRCRKRWIWLVVLAPGIGIILWYASGRPAVRNGA</sequence>
<accession>A0A931CPF8</accession>
<organism evidence="2 3">
    <name type="scientific">Actinoplanes aureus</name>
    <dbReference type="NCBI Taxonomy" id="2792083"/>
    <lineage>
        <taxon>Bacteria</taxon>
        <taxon>Bacillati</taxon>
        <taxon>Actinomycetota</taxon>
        <taxon>Actinomycetes</taxon>
        <taxon>Micromonosporales</taxon>
        <taxon>Micromonosporaceae</taxon>
        <taxon>Actinoplanes</taxon>
    </lineage>
</organism>
<feature type="transmembrane region" description="Helical" evidence="1">
    <location>
        <begin position="56"/>
        <end position="74"/>
    </location>
</feature>
<name>A0A931CPF8_9ACTN</name>
<evidence type="ECO:0008006" key="4">
    <source>
        <dbReference type="Google" id="ProtNLM"/>
    </source>
</evidence>
<dbReference type="EMBL" id="JADQTO010000042">
    <property type="protein sequence ID" value="MBG0568660.1"/>
    <property type="molecule type" value="Genomic_DNA"/>
</dbReference>
<protein>
    <recommendedName>
        <fullName evidence="4">Cardiolipin synthase N-terminal domain-containing protein</fullName>
    </recommendedName>
</protein>
<evidence type="ECO:0000313" key="2">
    <source>
        <dbReference type="EMBL" id="MBG0568660.1"/>
    </source>
</evidence>
<dbReference type="RefSeq" id="WP_196420430.1">
    <property type="nucleotide sequence ID" value="NZ_JADQTO010000042.1"/>
</dbReference>
<reference evidence="2" key="1">
    <citation type="submission" date="2020-11" db="EMBL/GenBank/DDBJ databases">
        <title>Isolation and identification of active actinomycetes.</title>
        <authorList>
            <person name="Sun X."/>
        </authorList>
    </citation>
    <scope>NUCLEOTIDE SEQUENCE</scope>
    <source>
        <strain evidence="2">NEAU-A11</strain>
    </source>
</reference>
<evidence type="ECO:0000256" key="1">
    <source>
        <dbReference type="SAM" id="Phobius"/>
    </source>
</evidence>
<gene>
    <name evidence="2" type="ORF">I4J89_45295</name>
</gene>
<evidence type="ECO:0000313" key="3">
    <source>
        <dbReference type="Proteomes" id="UP000598146"/>
    </source>
</evidence>
<keyword evidence="1" id="KW-0472">Membrane</keyword>
<comment type="caution">
    <text evidence="2">The sequence shown here is derived from an EMBL/GenBank/DDBJ whole genome shotgun (WGS) entry which is preliminary data.</text>
</comment>
<proteinExistence type="predicted"/>